<dbReference type="GO" id="GO:0015074">
    <property type="term" value="P:DNA integration"/>
    <property type="evidence" value="ECO:0007669"/>
    <property type="project" value="InterPro"/>
</dbReference>
<dbReference type="InterPro" id="IPR002104">
    <property type="entry name" value="Integrase_catalytic"/>
</dbReference>
<organism evidence="5">
    <name type="scientific">Symploca sp. SIO1C4</name>
    <dbReference type="NCBI Taxonomy" id="2607765"/>
    <lineage>
        <taxon>Bacteria</taxon>
        <taxon>Bacillati</taxon>
        <taxon>Cyanobacteriota</taxon>
        <taxon>Cyanophyceae</taxon>
        <taxon>Coleofasciculales</taxon>
        <taxon>Coleofasciculaceae</taxon>
        <taxon>Symploca</taxon>
    </lineage>
</organism>
<dbReference type="InterPro" id="IPR011010">
    <property type="entry name" value="DNA_brk_join_enz"/>
</dbReference>
<dbReference type="SUPFAM" id="SSF46689">
    <property type="entry name" value="Homeodomain-like"/>
    <property type="match status" value="1"/>
</dbReference>
<dbReference type="InterPro" id="IPR050109">
    <property type="entry name" value="HTH-type_TetR-like_transc_reg"/>
</dbReference>
<dbReference type="PANTHER" id="PTHR30055:SF226">
    <property type="entry name" value="HTH-TYPE TRANSCRIPTIONAL REGULATOR PKSA"/>
    <property type="match status" value="1"/>
</dbReference>
<evidence type="ECO:0000256" key="3">
    <source>
        <dbReference type="PROSITE-ProRule" id="PRU00335"/>
    </source>
</evidence>
<dbReference type="GO" id="GO:0003700">
    <property type="term" value="F:DNA-binding transcription factor activity"/>
    <property type="evidence" value="ECO:0007669"/>
    <property type="project" value="TreeGrafter"/>
</dbReference>
<dbReference type="AlphaFoldDB" id="A0A6B3NCK0"/>
<dbReference type="GO" id="GO:0006310">
    <property type="term" value="P:DNA recombination"/>
    <property type="evidence" value="ECO:0007669"/>
    <property type="project" value="UniProtKB-KW"/>
</dbReference>
<dbReference type="EMBL" id="JAAHFQ010000348">
    <property type="protein sequence ID" value="NER29320.1"/>
    <property type="molecule type" value="Genomic_DNA"/>
</dbReference>
<dbReference type="Pfam" id="PF00440">
    <property type="entry name" value="TetR_N"/>
    <property type="match status" value="1"/>
</dbReference>
<dbReference type="Gene3D" id="1.10.443.10">
    <property type="entry name" value="Intergrase catalytic core"/>
    <property type="match status" value="1"/>
</dbReference>
<evidence type="ECO:0000256" key="1">
    <source>
        <dbReference type="ARBA" id="ARBA00023125"/>
    </source>
</evidence>
<dbReference type="InterPro" id="IPR001647">
    <property type="entry name" value="HTH_TetR"/>
</dbReference>
<dbReference type="PROSITE" id="PS50977">
    <property type="entry name" value="HTH_TETR_2"/>
    <property type="match status" value="1"/>
</dbReference>
<gene>
    <name evidence="5" type="ORF">F6J89_17265</name>
</gene>
<feature type="DNA-binding region" description="H-T-H motif" evidence="3">
    <location>
        <begin position="29"/>
        <end position="48"/>
    </location>
</feature>
<keyword evidence="1 3" id="KW-0238">DNA-binding</keyword>
<protein>
    <submittedName>
        <fullName evidence="5">TetR family transcriptional regulator</fullName>
    </submittedName>
</protein>
<dbReference type="InterPro" id="IPR036271">
    <property type="entry name" value="Tet_transcr_reg_TetR-rel_C_sf"/>
</dbReference>
<evidence type="ECO:0000256" key="2">
    <source>
        <dbReference type="ARBA" id="ARBA00023172"/>
    </source>
</evidence>
<sequence length="424" mass="47972">MSRSRSSTRTRLINAALELFTSQGVTETTTRQIAELAQVSEVTLFRQFGNKQGLLLAVIEDSAVFTHLGESLREQVNQTSNVEQALRNYGRDRLQALENIPELMRSVVGEAGRYTMENRRALGRGVTMANRDFARYLATVIERDHLKAHISPEKLASLLNVMLFGYLVIELTSEFHELWDSRDDFLESLVQLCLKGAFSQPEFNRESVNQANFPQTPSEYGNASSKTVSLHTRQVGDLPASMVRLIMQQAKKQGLQDYALIYVLFGTGLLAQEVVALEQSHHISDTQEHLLQITQGALRQVSVNQWIMGKRYGSYTRNPLSQWLKSRKDKQPTLFINSAEQPLSESELSAVWQKCTAGLLTPEGQPPLIEQARDTWCVEMLNRGIDLEDLSILCGWDVVRLRPYAHRAREKAALERAMSLDHKL</sequence>
<comment type="caution">
    <text evidence="5">The sequence shown here is derived from an EMBL/GenBank/DDBJ whole genome shotgun (WGS) entry which is preliminary data.</text>
</comment>
<dbReference type="SUPFAM" id="SSF56349">
    <property type="entry name" value="DNA breaking-rejoining enzymes"/>
    <property type="match status" value="1"/>
</dbReference>
<dbReference type="PRINTS" id="PR00455">
    <property type="entry name" value="HTHTETR"/>
</dbReference>
<dbReference type="GO" id="GO:0000976">
    <property type="term" value="F:transcription cis-regulatory region binding"/>
    <property type="evidence" value="ECO:0007669"/>
    <property type="project" value="TreeGrafter"/>
</dbReference>
<evidence type="ECO:0000259" key="4">
    <source>
        <dbReference type="PROSITE" id="PS50977"/>
    </source>
</evidence>
<dbReference type="Gene3D" id="1.10.357.10">
    <property type="entry name" value="Tetracycline Repressor, domain 2"/>
    <property type="match status" value="1"/>
</dbReference>
<accession>A0A6B3NCK0</accession>
<feature type="domain" description="HTH tetR-type" evidence="4">
    <location>
        <begin position="6"/>
        <end position="66"/>
    </location>
</feature>
<dbReference type="SUPFAM" id="SSF48498">
    <property type="entry name" value="Tetracyclin repressor-like, C-terminal domain"/>
    <property type="match status" value="1"/>
</dbReference>
<keyword evidence="2" id="KW-0233">DNA recombination</keyword>
<dbReference type="InterPro" id="IPR013762">
    <property type="entry name" value="Integrase-like_cat_sf"/>
</dbReference>
<dbReference type="PANTHER" id="PTHR30055">
    <property type="entry name" value="HTH-TYPE TRANSCRIPTIONAL REGULATOR RUTR"/>
    <property type="match status" value="1"/>
</dbReference>
<reference evidence="5" key="1">
    <citation type="submission" date="2019-11" db="EMBL/GenBank/DDBJ databases">
        <title>Genomic insights into an expanded diversity of filamentous marine cyanobacteria reveals the extraordinary biosynthetic potential of Moorea and Okeania.</title>
        <authorList>
            <person name="Ferreira Leao T."/>
            <person name="Wang M."/>
            <person name="Moss N."/>
            <person name="Da Silva R."/>
            <person name="Sanders J."/>
            <person name="Nurk S."/>
            <person name="Gurevich A."/>
            <person name="Humphrey G."/>
            <person name="Reher R."/>
            <person name="Zhu Q."/>
            <person name="Belda-Ferre P."/>
            <person name="Glukhov E."/>
            <person name="Rex R."/>
            <person name="Dorrestein P.C."/>
            <person name="Knight R."/>
            <person name="Pevzner P."/>
            <person name="Gerwick W.H."/>
            <person name="Gerwick L."/>
        </authorList>
    </citation>
    <scope>NUCLEOTIDE SEQUENCE</scope>
    <source>
        <strain evidence="5">SIO1C4</strain>
    </source>
</reference>
<evidence type="ECO:0000313" key="5">
    <source>
        <dbReference type="EMBL" id="NER29320.1"/>
    </source>
</evidence>
<name>A0A6B3NCK0_9CYAN</name>
<proteinExistence type="predicted"/>
<dbReference type="Pfam" id="PF00589">
    <property type="entry name" value="Phage_integrase"/>
    <property type="match status" value="1"/>
</dbReference>
<dbReference type="InterPro" id="IPR009057">
    <property type="entry name" value="Homeodomain-like_sf"/>
</dbReference>